<evidence type="ECO:0000313" key="9">
    <source>
        <dbReference type="EMBL" id="MBU3077072.1"/>
    </source>
</evidence>
<dbReference type="PROSITE" id="PS00982">
    <property type="entry name" value="PHYTOENE_DH"/>
    <property type="match status" value="1"/>
</dbReference>
<gene>
    <name evidence="9" type="primary">crtI</name>
    <name evidence="9" type="ORF">KOF26_04265</name>
</gene>
<keyword evidence="3" id="KW-0285">Flavoprotein</keyword>
<keyword evidence="7" id="KW-0125">Carotenoid biosynthesis</keyword>
<comment type="caution">
    <text evidence="9">The sequence shown here is derived from an EMBL/GenBank/DDBJ whole genome shotgun (WGS) entry which is preliminary data.</text>
</comment>
<evidence type="ECO:0000256" key="3">
    <source>
        <dbReference type="ARBA" id="ARBA00022630"/>
    </source>
</evidence>
<comment type="cofactor">
    <cofactor evidence="1">
        <name>FAD</name>
        <dbReference type="ChEBI" id="CHEBI:57692"/>
    </cofactor>
</comment>
<keyword evidence="10" id="KW-1185">Reference proteome</keyword>
<sequence>MDRMKRAAVIGAGFGGLALAIRLQAAGIATTVIEARDRPGGMVRGSARQGFSFDDGPATLTDPQAIHALWALSGHDLARDVELLPVTPFSRLMWPDGTRFDLSDDDPAMIREIGALRPEDAGGYRRFLGYAAAVSRDVRDGLGPHAFDDRAGLARAAALLARHQAWRPLHALASRFVRDEHLREALSIQALQAGGNPMTASALYAWLHKLERDGGVWFPRGGMQALALAMARLFERLGGTLMLGDAAVEIETRGDCATGVRTASGWQADFDAVASNADVVASYARLLGHTHRGRKAADRLARRRFAPSAFVVHFGIEGIWPGIPHHSILFGPRYAGLFRDIYEHGVLSADALIHLYHPSVTDPGLALEGMSSFTALVPVPHLGKLPIDWDGEGEAYATRILDHVESRLIHGLRDRLVTRAHVTPADLGRDVSAHLGSAWSLEPRLSQSGWLRVHHRDDAIPNLYFVGAGTHPGAGIPAVIASAQATAQLMLEESHP</sequence>
<comment type="similarity">
    <text evidence="2 7">Belongs to the carotenoid/retinoid oxidoreductase family.</text>
</comment>
<evidence type="ECO:0000256" key="6">
    <source>
        <dbReference type="ARBA" id="ARBA00031986"/>
    </source>
</evidence>
<evidence type="ECO:0000259" key="8">
    <source>
        <dbReference type="Pfam" id="PF01593"/>
    </source>
</evidence>
<dbReference type="PANTHER" id="PTHR43734:SF3">
    <property type="entry name" value="B-CAROTENE KETOLASE"/>
    <property type="match status" value="1"/>
</dbReference>
<evidence type="ECO:0000256" key="5">
    <source>
        <dbReference type="ARBA" id="ARBA00023002"/>
    </source>
</evidence>
<evidence type="ECO:0000256" key="7">
    <source>
        <dbReference type="RuleBase" id="RU362075"/>
    </source>
</evidence>
<reference evidence="9 10" key="1">
    <citation type="submission" date="2021-06" db="EMBL/GenBank/DDBJ databases">
        <title>Sphingomonas sp. XMGL2, whole genome shotgun sequencing project.</title>
        <authorList>
            <person name="Zhao G."/>
            <person name="Shen L."/>
        </authorList>
    </citation>
    <scope>NUCLEOTIDE SEQUENCE [LARGE SCALE GENOMIC DNA]</scope>
    <source>
        <strain evidence="9 10">XMGL2</strain>
    </source>
</reference>
<protein>
    <recommendedName>
        <fullName evidence="6">Phytoene dehydrogenase</fullName>
    </recommendedName>
</protein>
<evidence type="ECO:0000256" key="4">
    <source>
        <dbReference type="ARBA" id="ARBA00022827"/>
    </source>
</evidence>
<keyword evidence="4" id="KW-0274">FAD</keyword>
<evidence type="ECO:0000256" key="1">
    <source>
        <dbReference type="ARBA" id="ARBA00001974"/>
    </source>
</evidence>
<organism evidence="9 10">
    <name type="scientific">Sphingomonas quercus</name>
    <dbReference type="NCBI Taxonomy" id="2842451"/>
    <lineage>
        <taxon>Bacteria</taxon>
        <taxon>Pseudomonadati</taxon>
        <taxon>Pseudomonadota</taxon>
        <taxon>Alphaproteobacteria</taxon>
        <taxon>Sphingomonadales</taxon>
        <taxon>Sphingomonadaceae</taxon>
        <taxon>Sphingomonas</taxon>
    </lineage>
</organism>
<accession>A0ABS6BFJ8</accession>
<dbReference type="InterPro" id="IPR002937">
    <property type="entry name" value="Amino_oxidase"/>
</dbReference>
<dbReference type="Proteomes" id="UP000776276">
    <property type="component" value="Unassembled WGS sequence"/>
</dbReference>
<evidence type="ECO:0000313" key="10">
    <source>
        <dbReference type="Proteomes" id="UP000776276"/>
    </source>
</evidence>
<keyword evidence="5 7" id="KW-0560">Oxidoreductase</keyword>
<dbReference type="Pfam" id="PF01593">
    <property type="entry name" value="Amino_oxidase"/>
    <property type="match status" value="1"/>
</dbReference>
<proteinExistence type="inferred from homology"/>
<dbReference type="InterPro" id="IPR008150">
    <property type="entry name" value="Phytoene_DH_bac_CS"/>
</dbReference>
<dbReference type="EMBL" id="JAHKRT010000002">
    <property type="protein sequence ID" value="MBU3077072.1"/>
    <property type="molecule type" value="Genomic_DNA"/>
</dbReference>
<comment type="pathway">
    <text evidence="7">Carotenoid biosynthesis.</text>
</comment>
<feature type="domain" description="Amine oxidase" evidence="8">
    <location>
        <begin position="15"/>
        <end position="491"/>
    </location>
</feature>
<dbReference type="InterPro" id="IPR014105">
    <property type="entry name" value="Carotenoid/retinoid_OxRdtase"/>
</dbReference>
<name>A0ABS6BFJ8_9SPHN</name>
<evidence type="ECO:0000256" key="2">
    <source>
        <dbReference type="ARBA" id="ARBA00006046"/>
    </source>
</evidence>
<dbReference type="NCBIfam" id="TIGR02734">
    <property type="entry name" value="crtI_fam"/>
    <property type="match status" value="1"/>
</dbReference>
<dbReference type="PANTHER" id="PTHR43734">
    <property type="entry name" value="PHYTOENE DESATURASE"/>
    <property type="match status" value="1"/>
</dbReference>